<evidence type="ECO:0000313" key="4">
    <source>
        <dbReference type="Proteomes" id="UP001152320"/>
    </source>
</evidence>
<dbReference type="AlphaFoldDB" id="A0A9Q1CID7"/>
<comment type="caution">
    <text evidence="3">The sequence shown here is derived from an EMBL/GenBank/DDBJ whole genome shotgun (WGS) entry which is preliminary data.</text>
</comment>
<keyword evidence="4" id="KW-1185">Reference proteome</keyword>
<name>A0A9Q1CID7_HOLLE</name>
<feature type="coiled-coil region" evidence="1">
    <location>
        <begin position="240"/>
        <end position="281"/>
    </location>
</feature>
<keyword evidence="1" id="KW-0175">Coiled coil</keyword>
<evidence type="ECO:0000313" key="3">
    <source>
        <dbReference type="EMBL" id="KAJ8045858.1"/>
    </source>
</evidence>
<protein>
    <submittedName>
        <fullName evidence="3">Uncharacterized protein</fullName>
    </submittedName>
</protein>
<feature type="region of interest" description="Disordered" evidence="2">
    <location>
        <begin position="289"/>
        <end position="316"/>
    </location>
</feature>
<reference evidence="3" key="1">
    <citation type="submission" date="2021-10" db="EMBL/GenBank/DDBJ databases">
        <title>Tropical sea cucumber genome reveals ecological adaptation and Cuvierian tubules defense mechanism.</title>
        <authorList>
            <person name="Chen T."/>
        </authorList>
    </citation>
    <scope>NUCLEOTIDE SEQUENCE</scope>
    <source>
        <strain evidence="3">Nanhai2018</strain>
        <tissue evidence="3">Muscle</tissue>
    </source>
</reference>
<dbReference type="OrthoDB" id="10072038at2759"/>
<dbReference type="Proteomes" id="UP001152320">
    <property type="component" value="Chromosome 3"/>
</dbReference>
<feature type="region of interest" description="Disordered" evidence="2">
    <location>
        <begin position="340"/>
        <end position="394"/>
    </location>
</feature>
<evidence type="ECO:0000256" key="1">
    <source>
        <dbReference type="SAM" id="Coils"/>
    </source>
</evidence>
<evidence type="ECO:0000256" key="2">
    <source>
        <dbReference type="SAM" id="MobiDB-lite"/>
    </source>
</evidence>
<feature type="coiled-coil region" evidence="1">
    <location>
        <begin position="73"/>
        <end position="104"/>
    </location>
</feature>
<gene>
    <name evidence="3" type="ORF">HOLleu_08960</name>
</gene>
<organism evidence="3 4">
    <name type="scientific">Holothuria leucospilota</name>
    <name type="common">Black long sea cucumber</name>
    <name type="synonym">Mertensiothuria leucospilota</name>
    <dbReference type="NCBI Taxonomy" id="206669"/>
    <lineage>
        <taxon>Eukaryota</taxon>
        <taxon>Metazoa</taxon>
        <taxon>Echinodermata</taxon>
        <taxon>Eleutherozoa</taxon>
        <taxon>Echinozoa</taxon>
        <taxon>Holothuroidea</taxon>
        <taxon>Aspidochirotacea</taxon>
        <taxon>Aspidochirotida</taxon>
        <taxon>Holothuriidae</taxon>
        <taxon>Holothuria</taxon>
    </lineage>
</organism>
<dbReference type="EMBL" id="JAIZAY010000003">
    <property type="protein sequence ID" value="KAJ8045858.1"/>
    <property type="molecule type" value="Genomic_DNA"/>
</dbReference>
<sequence length="394" mass="45846">MEYCQSKKKKTETKKKVHFTDDYNDAVLEHSGDGDVAVYLHSFTFDRNHHSSWDCKDGAKQLMKIDRKITDKHRKYAEEKETISQKLQEAKAHFDSEVRKYENDLHEKHEDYLTQLNQLKMGDQFISMSNRMEDLNQLEAKLNARQENFCQHEKELEETEKYLKRRQELCNRREDDLIRQTEALDTIQQELEADKLNFQGLGFDVSKIGSIKSRKLNGNMTSEKEDYILKANLRKCQLHLKNLEEQNAQLIACNESITKKLQDEKEASRKQSQKIKHLETQLSIYISQSKQGSDHLSMKSLQTNSQDKGDKLRPNRGHASMQRYLAGQLTLNQQAELRHKLRTKSSQNNTGSKQKYAQRRNSLDSGRGSSQTTAEVTSDQNVSKNRKSSICNIL</sequence>
<accession>A0A9Q1CID7</accession>
<feature type="compositionally biased region" description="Polar residues" evidence="2">
    <location>
        <begin position="344"/>
        <end position="394"/>
    </location>
</feature>
<proteinExistence type="predicted"/>